<dbReference type="InterPro" id="IPR035919">
    <property type="entry name" value="EAL_sf"/>
</dbReference>
<dbReference type="Gene3D" id="3.30.70.270">
    <property type="match status" value="1"/>
</dbReference>
<dbReference type="EMBL" id="FNHZ01000003">
    <property type="protein sequence ID" value="SDM86317.1"/>
    <property type="molecule type" value="Genomic_DNA"/>
</dbReference>
<dbReference type="InterPro" id="IPR035965">
    <property type="entry name" value="PAS-like_dom_sf"/>
</dbReference>
<name>A0A1G9WPJ2_9FIRM</name>
<reference evidence="4" key="1">
    <citation type="submission" date="2016-10" db="EMBL/GenBank/DDBJ databases">
        <authorList>
            <person name="Varghese N."/>
            <person name="Submissions S."/>
        </authorList>
    </citation>
    <scope>NUCLEOTIDE SEQUENCE [LARGE SCALE GENOMIC DNA]</scope>
    <source>
        <strain evidence="4">M83</strain>
    </source>
</reference>
<dbReference type="SMART" id="SM00052">
    <property type="entry name" value="EAL"/>
    <property type="match status" value="1"/>
</dbReference>
<organism evidence="3 4">
    <name type="scientific">Lachnospira pectinoschiza</name>
    <dbReference type="NCBI Taxonomy" id="28052"/>
    <lineage>
        <taxon>Bacteria</taxon>
        <taxon>Bacillati</taxon>
        <taxon>Bacillota</taxon>
        <taxon>Clostridia</taxon>
        <taxon>Lachnospirales</taxon>
        <taxon>Lachnospiraceae</taxon>
        <taxon>Lachnospira</taxon>
    </lineage>
</organism>
<dbReference type="SMART" id="SM00267">
    <property type="entry name" value="GGDEF"/>
    <property type="match status" value="1"/>
</dbReference>
<protein>
    <submittedName>
        <fullName evidence="3">Diguanylate cyclase (GGDEF) domain-containing protein</fullName>
    </submittedName>
</protein>
<dbReference type="CDD" id="cd01948">
    <property type="entry name" value="EAL"/>
    <property type="match status" value="1"/>
</dbReference>
<dbReference type="Proteomes" id="UP000187651">
    <property type="component" value="Unassembled WGS sequence"/>
</dbReference>
<feature type="domain" description="GGDEF" evidence="2">
    <location>
        <begin position="159"/>
        <end position="293"/>
    </location>
</feature>
<dbReference type="PANTHER" id="PTHR33121">
    <property type="entry name" value="CYCLIC DI-GMP PHOSPHODIESTERASE PDEF"/>
    <property type="match status" value="1"/>
</dbReference>
<gene>
    <name evidence="3" type="ORF">SAMN05216544_1289</name>
</gene>
<evidence type="ECO:0000259" key="1">
    <source>
        <dbReference type="PROSITE" id="PS50883"/>
    </source>
</evidence>
<dbReference type="SUPFAM" id="SSF141868">
    <property type="entry name" value="EAL domain-like"/>
    <property type="match status" value="1"/>
</dbReference>
<dbReference type="InterPro" id="IPR001633">
    <property type="entry name" value="EAL_dom"/>
</dbReference>
<sequence>MSIEEKIVFFKEMFKIFSGVSGNIYPYWADYNEGLVYWSDEITEYLGLPSSEMDVDDAECFYNALVHPRDRVRYIEGADAMFRGETTGFNCNYLIKNKNGDYVSFTTRSKLLRDRNGVPSVYLGVVINHDADMEVDDLTGVGNKSAVIAKVRNFISEERNFGLMFFGLRNFDYINSSYGYDNGSDLIIQIAAKLKELTGSNIIYRCSGTKFAVFFDQDVEGMEERIKGIYEKIRDFIENDLTINSNKVSIGIYGGMINSKDFISSSEYINNVLYQAITMGKNSGSDKFVYYNENILLSSRRQQEMLYDVIRCLNDNYRGFLIVYQPIMNVKENRIIGMEALLRWQDSQRGTIAPGSFIDQIEKEVAFYGLSNWIIKRAIEDSKEFIRKDPDFFISVNLSQAQLHNDRFMSDLDSILKEADIPYKNLNLEFTKRCRILESEEIKDKMITMFNKGVRLVIDDYGSSYSSLNLLSNYPADRIKISREFVKDIDKSKTKQITLNAIIDCIKQLDKEVCIEGIESEELLKFFVDNYDIRYAQGYYYSKPMVLTKFRELYEKMNAVPLRS</sequence>
<evidence type="ECO:0000259" key="2">
    <source>
        <dbReference type="PROSITE" id="PS50887"/>
    </source>
</evidence>
<keyword evidence="4" id="KW-1185">Reference proteome</keyword>
<proteinExistence type="predicted"/>
<accession>A0A1G9WPJ2</accession>
<dbReference type="Pfam" id="PF00990">
    <property type="entry name" value="GGDEF"/>
    <property type="match status" value="1"/>
</dbReference>
<dbReference type="PROSITE" id="PS50887">
    <property type="entry name" value="GGDEF"/>
    <property type="match status" value="1"/>
</dbReference>
<dbReference type="InterPro" id="IPR029787">
    <property type="entry name" value="Nucleotide_cyclase"/>
</dbReference>
<evidence type="ECO:0000313" key="4">
    <source>
        <dbReference type="Proteomes" id="UP000187651"/>
    </source>
</evidence>
<dbReference type="AlphaFoldDB" id="A0A1G9WPJ2"/>
<evidence type="ECO:0000313" key="3">
    <source>
        <dbReference type="EMBL" id="SDM86317.1"/>
    </source>
</evidence>
<dbReference type="RefSeq" id="WP_074521452.1">
    <property type="nucleotide sequence ID" value="NZ_FNHZ01000003.1"/>
</dbReference>
<dbReference type="OrthoDB" id="9805474at2"/>
<feature type="domain" description="EAL" evidence="1">
    <location>
        <begin position="302"/>
        <end position="558"/>
    </location>
</feature>
<dbReference type="PROSITE" id="PS50883">
    <property type="entry name" value="EAL"/>
    <property type="match status" value="1"/>
</dbReference>
<dbReference type="Gene3D" id="3.20.20.450">
    <property type="entry name" value="EAL domain"/>
    <property type="match status" value="1"/>
</dbReference>
<dbReference type="InterPro" id="IPR050706">
    <property type="entry name" value="Cyclic-di-GMP_PDE-like"/>
</dbReference>
<dbReference type="InterPro" id="IPR000160">
    <property type="entry name" value="GGDEF_dom"/>
</dbReference>
<dbReference type="PANTHER" id="PTHR33121:SF71">
    <property type="entry name" value="OXYGEN SENSOR PROTEIN DOSP"/>
    <property type="match status" value="1"/>
</dbReference>
<dbReference type="Gene3D" id="3.30.450.20">
    <property type="entry name" value="PAS domain"/>
    <property type="match status" value="1"/>
</dbReference>
<dbReference type="SUPFAM" id="SSF55073">
    <property type="entry name" value="Nucleotide cyclase"/>
    <property type="match status" value="1"/>
</dbReference>
<dbReference type="InterPro" id="IPR043128">
    <property type="entry name" value="Rev_trsase/Diguanyl_cyclase"/>
</dbReference>
<dbReference type="InterPro" id="IPR013655">
    <property type="entry name" value="PAS_fold_3"/>
</dbReference>
<dbReference type="SUPFAM" id="SSF55785">
    <property type="entry name" value="PYP-like sensor domain (PAS domain)"/>
    <property type="match status" value="1"/>
</dbReference>
<dbReference type="Pfam" id="PF00563">
    <property type="entry name" value="EAL"/>
    <property type="match status" value="1"/>
</dbReference>
<dbReference type="Pfam" id="PF08447">
    <property type="entry name" value="PAS_3"/>
    <property type="match status" value="1"/>
</dbReference>
<dbReference type="GO" id="GO:0071111">
    <property type="term" value="F:cyclic-guanylate-specific phosphodiesterase activity"/>
    <property type="evidence" value="ECO:0007669"/>
    <property type="project" value="InterPro"/>
</dbReference>